<gene>
    <name evidence="1" type="ORF">ElyMa_004238300</name>
</gene>
<reference evidence="1 2" key="1">
    <citation type="journal article" date="2021" name="Elife">
        <title>Chloroplast acquisition without the gene transfer in kleptoplastic sea slugs, Plakobranchus ocellatus.</title>
        <authorList>
            <person name="Maeda T."/>
            <person name="Takahashi S."/>
            <person name="Yoshida T."/>
            <person name="Shimamura S."/>
            <person name="Takaki Y."/>
            <person name="Nagai Y."/>
            <person name="Toyoda A."/>
            <person name="Suzuki Y."/>
            <person name="Arimoto A."/>
            <person name="Ishii H."/>
            <person name="Satoh N."/>
            <person name="Nishiyama T."/>
            <person name="Hasebe M."/>
            <person name="Maruyama T."/>
            <person name="Minagawa J."/>
            <person name="Obokata J."/>
            <person name="Shigenobu S."/>
        </authorList>
    </citation>
    <scope>NUCLEOTIDE SEQUENCE [LARGE SCALE GENOMIC DNA]</scope>
</reference>
<name>A0AAV4GSD9_9GAST</name>
<evidence type="ECO:0000313" key="2">
    <source>
        <dbReference type="Proteomes" id="UP000762676"/>
    </source>
</evidence>
<accession>A0AAV4GSD9</accession>
<sequence length="303" mass="34742">MAIIFADLNPIEHLWDHLQRRLGYQDHRPQNADDLEHSLRLNIPYEGTGMLFQDILQRLEANKFFSGLRIESATSRRVVNSPTDCATAHSTYRLLQSSSSGAVPGAGIDGHGFPYLSLTRGPHELASCMLLQVIFPYRRCTILYSLTLDETITSKITEDVASLKEIQIRIEKTKQKFWEDKELLRRNVGEQRAATKEHCSQYKEKNPGVLRILSFQLWLRSMDLFQDGLKEDTDVRNVVLQYRKLLKVACTEKTANKEIIRMADVGERLLQQRMKLGYVGHIMRDSSGPLLHLSLEGKSNFLK</sequence>
<dbReference type="Proteomes" id="UP000762676">
    <property type="component" value="Unassembled WGS sequence"/>
</dbReference>
<dbReference type="EMBL" id="BMAT01008557">
    <property type="protein sequence ID" value="GFR87976.1"/>
    <property type="molecule type" value="Genomic_DNA"/>
</dbReference>
<proteinExistence type="predicted"/>
<protein>
    <submittedName>
        <fullName evidence="1">Uncharacterized protein</fullName>
    </submittedName>
</protein>
<evidence type="ECO:0000313" key="1">
    <source>
        <dbReference type="EMBL" id="GFR87976.1"/>
    </source>
</evidence>
<dbReference type="AlphaFoldDB" id="A0AAV4GSD9"/>
<organism evidence="1 2">
    <name type="scientific">Elysia marginata</name>
    <dbReference type="NCBI Taxonomy" id="1093978"/>
    <lineage>
        <taxon>Eukaryota</taxon>
        <taxon>Metazoa</taxon>
        <taxon>Spiralia</taxon>
        <taxon>Lophotrochozoa</taxon>
        <taxon>Mollusca</taxon>
        <taxon>Gastropoda</taxon>
        <taxon>Heterobranchia</taxon>
        <taxon>Euthyneura</taxon>
        <taxon>Panpulmonata</taxon>
        <taxon>Sacoglossa</taxon>
        <taxon>Placobranchoidea</taxon>
        <taxon>Plakobranchidae</taxon>
        <taxon>Elysia</taxon>
    </lineage>
</organism>
<keyword evidence="2" id="KW-1185">Reference proteome</keyword>
<comment type="caution">
    <text evidence="1">The sequence shown here is derived from an EMBL/GenBank/DDBJ whole genome shotgun (WGS) entry which is preliminary data.</text>
</comment>